<feature type="signal peptide" evidence="11">
    <location>
        <begin position="1"/>
        <end position="18"/>
    </location>
</feature>
<evidence type="ECO:0000256" key="7">
    <source>
        <dbReference type="ARBA" id="ARBA00023326"/>
    </source>
</evidence>
<dbReference type="InterPro" id="IPR001223">
    <property type="entry name" value="Glyco_hydro18_cat"/>
</dbReference>
<dbReference type="SUPFAM" id="SSF51445">
    <property type="entry name" value="(Trans)glycosidases"/>
    <property type="match status" value="1"/>
</dbReference>
<dbReference type="Pfam" id="PF00704">
    <property type="entry name" value="Glyco_hydro_18"/>
    <property type="match status" value="1"/>
</dbReference>
<dbReference type="Proteomes" id="UP000189513">
    <property type="component" value="Unassembled WGS sequence"/>
</dbReference>
<evidence type="ECO:0000259" key="12">
    <source>
        <dbReference type="PROSITE" id="PS51910"/>
    </source>
</evidence>
<dbReference type="InterPro" id="IPR050542">
    <property type="entry name" value="Glycosyl_Hydrlase18_Chitinase"/>
</dbReference>
<comment type="caution">
    <text evidence="13">The sequence shown here is derived from an EMBL/GenBank/DDBJ whole genome shotgun (WGS) entry which is preliminary data.</text>
</comment>
<keyword evidence="6 8" id="KW-0326">Glycosidase</keyword>
<protein>
    <recommendedName>
        <fullName evidence="2">chitinase</fullName>
        <ecNumber evidence="2">3.2.1.14</ecNumber>
    </recommendedName>
</protein>
<evidence type="ECO:0000256" key="4">
    <source>
        <dbReference type="ARBA" id="ARBA00023024"/>
    </source>
</evidence>
<organism evidence="13 14">
    <name type="scientific">Cyberlindnera fabianii</name>
    <name type="common">Yeast</name>
    <name type="synonym">Hansenula fabianii</name>
    <dbReference type="NCBI Taxonomy" id="36022"/>
    <lineage>
        <taxon>Eukaryota</taxon>
        <taxon>Fungi</taxon>
        <taxon>Dikarya</taxon>
        <taxon>Ascomycota</taxon>
        <taxon>Saccharomycotina</taxon>
        <taxon>Saccharomycetes</taxon>
        <taxon>Phaffomycetales</taxon>
        <taxon>Phaffomycetaceae</taxon>
        <taxon>Cyberlindnera</taxon>
    </lineage>
</organism>
<keyword evidence="5" id="KW-0119">Carbohydrate metabolism</keyword>
<keyword evidence="4" id="KW-0146">Chitin degradation</keyword>
<keyword evidence="11" id="KW-0732">Signal</keyword>
<evidence type="ECO:0000256" key="8">
    <source>
        <dbReference type="RuleBase" id="RU000489"/>
    </source>
</evidence>
<keyword evidence="7" id="KW-0624">Polysaccharide degradation</keyword>
<dbReference type="PANTHER" id="PTHR45708:SF49">
    <property type="entry name" value="ENDOCHITINASE"/>
    <property type="match status" value="1"/>
</dbReference>
<keyword evidence="3 8" id="KW-0378">Hydrolase</keyword>
<gene>
    <name evidence="13" type="ORF">BON22_5210</name>
</gene>
<name>A0A1V2KZ74_CYBFA</name>
<dbReference type="STRING" id="36022.A0A1V2KZ74"/>
<dbReference type="VEuPathDB" id="FungiDB:BON22_5210"/>
<dbReference type="GO" id="GO:0000272">
    <property type="term" value="P:polysaccharide catabolic process"/>
    <property type="evidence" value="ECO:0007669"/>
    <property type="project" value="UniProtKB-KW"/>
</dbReference>
<comment type="similarity">
    <text evidence="9">Belongs to the glycosyl hydrolase 18 family.</text>
</comment>
<dbReference type="PROSITE" id="PS51910">
    <property type="entry name" value="GH18_2"/>
    <property type="match status" value="1"/>
</dbReference>
<evidence type="ECO:0000313" key="13">
    <source>
        <dbReference type="EMBL" id="ONH64952.1"/>
    </source>
</evidence>
<feature type="domain" description="GH18" evidence="12">
    <location>
        <begin position="24"/>
        <end position="329"/>
    </location>
</feature>
<dbReference type="InterPro" id="IPR001579">
    <property type="entry name" value="Glyco_hydro_18_chit_AS"/>
</dbReference>
<evidence type="ECO:0000256" key="9">
    <source>
        <dbReference type="RuleBase" id="RU004453"/>
    </source>
</evidence>
<evidence type="ECO:0000256" key="5">
    <source>
        <dbReference type="ARBA" id="ARBA00023277"/>
    </source>
</evidence>
<dbReference type="InterPro" id="IPR017853">
    <property type="entry name" value="GH"/>
</dbReference>
<dbReference type="EC" id="3.2.1.14" evidence="2"/>
<sequence length="383" mass="42590">MKLFLLTIASSLLATVEAHFNGDNNIAVYWGQAEAGDKVQNDLSYYCQSESVDIVILAFISQFGKQYVDSDQNPDGFVLNLSDKCNEDSDGYTVCPTLESDIKTCQDLGKKVLLSLGGESSSTQKYGFQDDDEAKEFASTLWNSFGEGSSQHRPFGTAVIDGFDFDVETTDQTGYLALAQQLKKTTQDEGSKSYIFTAAPQCTLPDQYTSNLLDNFEMDHIYVQFYNNEGCELESPGFNYDQWVENTLKNGHSDTKIYIGLPSAKNAAGSGFINNVNDLYDKFIELNNSDPKMIKDNFGGFMFWDASRGFSSTDRDSYDKSYIYRVWSTFNDTQDDENSSGATLSQSNGDTPSNPKNENMADAERAPMGMLMFVMLTMMIVSA</sequence>
<comment type="catalytic activity">
    <reaction evidence="1">
        <text>Random endo-hydrolysis of N-acetyl-beta-D-glucosaminide (1-&gt;4)-beta-linkages in chitin and chitodextrins.</text>
        <dbReference type="EC" id="3.2.1.14"/>
    </reaction>
</comment>
<evidence type="ECO:0000256" key="10">
    <source>
        <dbReference type="SAM" id="MobiDB-lite"/>
    </source>
</evidence>
<dbReference type="PROSITE" id="PS01095">
    <property type="entry name" value="GH18_1"/>
    <property type="match status" value="1"/>
</dbReference>
<keyword evidence="14" id="KW-1185">Reference proteome</keyword>
<dbReference type="GO" id="GO:0006032">
    <property type="term" value="P:chitin catabolic process"/>
    <property type="evidence" value="ECO:0007669"/>
    <property type="project" value="UniProtKB-KW"/>
</dbReference>
<feature type="chain" id="PRO_5013138380" description="chitinase" evidence="11">
    <location>
        <begin position="19"/>
        <end position="383"/>
    </location>
</feature>
<accession>A0A1V2KZ74</accession>
<evidence type="ECO:0000256" key="2">
    <source>
        <dbReference type="ARBA" id="ARBA00012729"/>
    </source>
</evidence>
<feature type="compositionally biased region" description="Polar residues" evidence="10">
    <location>
        <begin position="339"/>
        <end position="357"/>
    </location>
</feature>
<evidence type="ECO:0000256" key="6">
    <source>
        <dbReference type="ARBA" id="ARBA00023295"/>
    </source>
</evidence>
<evidence type="ECO:0000256" key="1">
    <source>
        <dbReference type="ARBA" id="ARBA00000822"/>
    </source>
</evidence>
<dbReference type="GO" id="GO:0008843">
    <property type="term" value="F:endochitinase activity"/>
    <property type="evidence" value="ECO:0007669"/>
    <property type="project" value="UniProtKB-EC"/>
</dbReference>
<feature type="region of interest" description="Disordered" evidence="10">
    <location>
        <begin position="334"/>
        <end position="361"/>
    </location>
</feature>
<proteinExistence type="inferred from homology"/>
<evidence type="ECO:0000256" key="3">
    <source>
        <dbReference type="ARBA" id="ARBA00022801"/>
    </source>
</evidence>
<dbReference type="PANTHER" id="PTHR45708">
    <property type="entry name" value="ENDOCHITINASE"/>
    <property type="match status" value="1"/>
</dbReference>
<dbReference type="OMA" id="YWGQDSA"/>
<evidence type="ECO:0000256" key="11">
    <source>
        <dbReference type="SAM" id="SignalP"/>
    </source>
</evidence>
<dbReference type="EMBL" id="MPUK01000015">
    <property type="protein sequence ID" value="ONH64952.1"/>
    <property type="molecule type" value="Genomic_DNA"/>
</dbReference>
<evidence type="ECO:0000313" key="14">
    <source>
        <dbReference type="Proteomes" id="UP000189513"/>
    </source>
</evidence>
<dbReference type="AlphaFoldDB" id="A0A1V2KZ74"/>
<dbReference type="GO" id="GO:0005576">
    <property type="term" value="C:extracellular region"/>
    <property type="evidence" value="ECO:0007669"/>
    <property type="project" value="TreeGrafter"/>
</dbReference>
<reference evidence="14" key="1">
    <citation type="journal article" date="2017" name="Genome Announc.">
        <title>Genome sequences of Cyberlindnera fabianii 65, Pichia kudriavzevii 129, and Saccharomyces cerevisiae 131 isolated from fermented masau fruits in Zimbabwe.</title>
        <authorList>
            <person name="van Rijswijck I.M.H."/>
            <person name="Derks M.F.L."/>
            <person name="Abee T."/>
            <person name="de Ridder D."/>
            <person name="Smid E.J."/>
        </authorList>
    </citation>
    <scope>NUCLEOTIDE SEQUENCE [LARGE SCALE GENOMIC DNA]</scope>
    <source>
        <strain evidence="14">65</strain>
    </source>
</reference>
<dbReference type="Gene3D" id="3.20.20.80">
    <property type="entry name" value="Glycosidases"/>
    <property type="match status" value="1"/>
</dbReference>